<feature type="compositionally biased region" description="Basic and acidic residues" evidence="4">
    <location>
        <begin position="1057"/>
        <end position="1067"/>
    </location>
</feature>
<feature type="compositionally biased region" description="Polar residues" evidence="4">
    <location>
        <begin position="690"/>
        <end position="702"/>
    </location>
</feature>
<keyword evidence="2 5" id="KW-0732">Signal</keyword>
<dbReference type="InterPro" id="IPR050468">
    <property type="entry name" value="Cuticle_Struct_Prot"/>
</dbReference>
<protein>
    <submittedName>
        <fullName evidence="6">Uncharacterized protein</fullName>
    </submittedName>
</protein>
<feature type="compositionally biased region" description="Basic and acidic residues" evidence="4">
    <location>
        <begin position="282"/>
        <end position="296"/>
    </location>
</feature>
<feature type="compositionally biased region" description="Low complexity" evidence="4">
    <location>
        <begin position="668"/>
        <end position="679"/>
    </location>
</feature>
<evidence type="ECO:0000256" key="1">
    <source>
        <dbReference type="ARBA" id="ARBA00022460"/>
    </source>
</evidence>
<dbReference type="PROSITE" id="PS51155">
    <property type="entry name" value="CHIT_BIND_RR_2"/>
    <property type="match status" value="1"/>
</dbReference>
<feature type="signal peptide" evidence="5">
    <location>
        <begin position="1"/>
        <end position="15"/>
    </location>
</feature>
<proteinExistence type="predicted"/>
<feature type="region of interest" description="Disordered" evidence="4">
    <location>
        <begin position="75"/>
        <end position="151"/>
    </location>
</feature>
<dbReference type="PANTHER" id="PTHR10380">
    <property type="entry name" value="CUTICLE PROTEIN"/>
    <property type="match status" value="1"/>
</dbReference>
<dbReference type="AlphaFoldDB" id="A0ABD0SLI4"/>
<dbReference type="InterPro" id="IPR000618">
    <property type="entry name" value="Insect_cuticle"/>
</dbReference>
<feature type="compositionally biased region" description="Polar residues" evidence="4">
    <location>
        <begin position="930"/>
        <end position="953"/>
    </location>
</feature>
<dbReference type="PANTHER" id="PTHR10380:SF173">
    <property type="entry name" value="CUTICULAR PROTEIN 47EF, ISOFORM C-RELATED"/>
    <property type="match status" value="1"/>
</dbReference>
<feature type="region of interest" description="Disordered" evidence="4">
    <location>
        <begin position="1028"/>
        <end position="1067"/>
    </location>
</feature>
<evidence type="ECO:0000256" key="2">
    <source>
        <dbReference type="ARBA" id="ARBA00022729"/>
    </source>
</evidence>
<dbReference type="EMBL" id="JBEDNZ010000019">
    <property type="protein sequence ID" value="KAL0820699.1"/>
    <property type="molecule type" value="Genomic_DNA"/>
</dbReference>
<feature type="compositionally biased region" description="Polar residues" evidence="4">
    <location>
        <begin position="879"/>
        <end position="896"/>
    </location>
</feature>
<accession>A0ABD0SLI4</accession>
<feature type="chain" id="PRO_5044825909" evidence="5">
    <location>
        <begin position="16"/>
        <end position="1067"/>
    </location>
</feature>
<evidence type="ECO:0000313" key="7">
    <source>
        <dbReference type="Proteomes" id="UP001549921"/>
    </source>
</evidence>
<dbReference type="Proteomes" id="UP001549921">
    <property type="component" value="Unassembled WGS sequence"/>
</dbReference>
<dbReference type="PRINTS" id="PR00947">
    <property type="entry name" value="CUTICLE"/>
</dbReference>
<feature type="region of interest" description="Disordered" evidence="4">
    <location>
        <begin position="802"/>
        <end position="1002"/>
    </location>
</feature>
<feature type="compositionally biased region" description="Polar residues" evidence="4">
    <location>
        <begin position="481"/>
        <end position="491"/>
    </location>
</feature>
<evidence type="ECO:0000313" key="6">
    <source>
        <dbReference type="EMBL" id="KAL0820699.1"/>
    </source>
</evidence>
<dbReference type="PROSITE" id="PS00233">
    <property type="entry name" value="CHIT_BIND_RR_1"/>
    <property type="match status" value="1"/>
</dbReference>
<evidence type="ECO:0000256" key="3">
    <source>
        <dbReference type="PROSITE-ProRule" id="PRU00497"/>
    </source>
</evidence>
<feature type="compositionally biased region" description="Low complexity" evidence="4">
    <location>
        <begin position="306"/>
        <end position="316"/>
    </location>
</feature>
<feature type="compositionally biased region" description="Polar residues" evidence="4">
    <location>
        <begin position="962"/>
        <end position="976"/>
    </location>
</feature>
<gene>
    <name evidence="6" type="ORF">ABMA28_006530</name>
</gene>
<feature type="compositionally biased region" description="Polar residues" evidence="4">
    <location>
        <begin position="1028"/>
        <end position="1045"/>
    </location>
</feature>
<feature type="compositionally biased region" description="Polar residues" evidence="4">
    <location>
        <begin position="451"/>
        <end position="464"/>
    </location>
</feature>
<feature type="compositionally biased region" description="Polar residues" evidence="4">
    <location>
        <begin position="827"/>
        <end position="857"/>
    </location>
</feature>
<organism evidence="6 7">
    <name type="scientific">Loxostege sticticalis</name>
    <name type="common">Beet webworm moth</name>
    <dbReference type="NCBI Taxonomy" id="481309"/>
    <lineage>
        <taxon>Eukaryota</taxon>
        <taxon>Metazoa</taxon>
        <taxon>Ecdysozoa</taxon>
        <taxon>Arthropoda</taxon>
        <taxon>Hexapoda</taxon>
        <taxon>Insecta</taxon>
        <taxon>Pterygota</taxon>
        <taxon>Neoptera</taxon>
        <taxon>Endopterygota</taxon>
        <taxon>Lepidoptera</taxon>
        <taxon>Glossata</taxon>
        <taxon>Ditrysia</taxon>
        <taxon>Pyraloidea</taxon>
        <taxon>Crambidae</taxon>
        <taxon>Pyraustinae</taxon>
        <taxon>Loxostege</taxon>
    </lineage>
</organism>
<evidence type="ECO:0000256" key="4">
    <source>
        <dbReference type="SAM" id="MobiDB-lite"/>
    </source>
</evidence>
<feature type="compositionally biased region" description="Polar residues" evidence="4">
    <location>
        <begin position="802"/>
        <end position="814"/>
    </location>
</feature>
<feature type="compositionally biased region" description="Low complexity" evidence="4">
    <location>
        <begin position="430"/>
        <end position="450"/>
    </location>
</feature>
<feature type="compositionally biased region" description="Polar residues" evidence="4">
    <location>
        <begin position="544"/>
        <end position="667"/>
    </location>
</feature>
<feature type="compositionally biased region" description="Low complexity" evidence="4">
    <location>
        <begin position="858"/>
        <end position="877"/>
    </location>
</feature>
<name>A0ABD0SLI4_LOXSC</name>
<reference evidence="6 7" key="1">
    <citation type="submission" date="2024-06" db="EMBL/GenBank/DDBJ databases">
        <title>A chromosome-level genome assembly of beet webworm, Loxostege sticticalis.</title>
        <authorList>
            <person name="Zhang Y."/>
        </authorList>
    </citation>
    <scope>NUCLEOTIDE SEQUENCE [LARGE SCALE GENOMIC DNA]</scope>
    <source>
        <strain evidence="6">AQ028</strain>
        <tissue evidence="6">Male pupae</tissue>
    </source>
</reference>
<sequence length="1067" mass="114409">MNLIIIAAVVAVCGAAKLDRTYLPPASAKTAGGSPGSLQTPFAGNSFNEGASNFPKGSFTNDFQGVVVDAAAAGTRASGEETGLGRPRVSYGSSDSRVGEAAFRDGPNRPFPGQGPEESQEDGQTASSQVSTEEFNQNQFARPESKPERAQAAFDRVASTLRFENEVGTDSYHYAYETDNGISAEENGVATNGVQAQGGYSYTGDDGQVYTVTYVADEGGYQPRGDHLPTPPPIPEEILKALEKNAKDEAAGLIDDGSYDAQRYNAGGDYAESDSGNGNTEYNDRQTPKFGKRPESDATASGSFINQNNQPFRPNPNALPEQTDSFKDAQDSTNDFGSSSSDENFGQASQSNRAPSSNSFGSRKEYLPPTNGFNQNGRPQRPFASSATNAPQFNGFNANSQTPSVAPTQNYQESQSQSNFGRPGSNRLDVLAASSLKESSVESSEFAPSSNNNFAQAGQTSQKPGNAFGSRPEYLPPVNRFGQNGRTQNLRPQRPTPVAEVNTTPSFNGFSQNAGSFQTNNVASEQSPSSELGSGSQSAEKFNGFQQRPQSSNNRYSQNRFQSAQVGQNQNRIESQSDASFGSINSQRPTSQPSTELTTPFESNEQVQDSGSSASFNSQTNTRPASQSNGQSVAFSRPQSQPAVPTRKQGSSFPTKGQNQFNRPSFPSNQQSSEESLNENVRDVNDAQFAPSTVRPTFSQAQGPDDSYYYRQPSRPFNTPSDSRVPSAASSQFNRVNVQSSQSTGRFPEESQGNSFQTQNNYNRGTIKYPEPATLAPATPTVSFDQFQGSTAAVQYTEASISPFQPLDQGTTKNPRLPTLPPTSPTMQYNGITQATASSFTAVPTSPFGSRPSYQQPSQFNYQSQSQGSSQFPQGDSNPAASQEDSSPQVATQQYTGEIYDYSKPPQGLPAPAQKESGPQRGQNVPEPQPTRSQFDATPGSSNVQEYTQQPTRPTFGARPQFGSQFSSQEQTQDSRPQFGAQPSFEGSQGKPAGAQNNRSKCCQSLDARLQSYRGVTQGAAAPTQSQFGAQFTGPTAQAVSQNSGIGEDFGGPRQPPRFDQETGYHY</sequence>
<comment type="caution">
    <text evidence="6">The sequence shown here is derived from an EMBL/GenBank/DDBJ whole genome shotgun (WGS) entry which is preliminary data.</text>
</comment>
<feature type="compositionally biased region" description="Polar residues" evidence="4">
    <location>
        <begin position="331"/>
        <end position="361"/>
    </location>
</feature>
<feature type="compositionally biased region" description="Polar residues" evidence="4">
    <location>
        <begin position="371"/>
        <end position="420"/>
    </location>
</feature>
<feature type="region of interest" description="Disordered" evidence="4">
    <location>
        <begin position="249"/>
        <end position="774"/>
    </location>
</feature>
<dbReference type="InterPro" id="IPR031311">
    <property type="entry name" value="CHIT_BIND_RR_consensus"/>
</dbReference>
<feature type="compositionally biased region" description="Polar residues" evidence="4">
    <location>
        <begin position="715"/>
        <end position="764"/>
    </location>
</feature>
<feature type="compositionally biased region" description="Low complexity" evidence="4">
    <location>
        <begin position="524"/>
        <end position="538"/>
    </location>
</feature>
<dbReference type="Pfam" id="PF00379">
    <property type="entry name" value="Chitin_bind_4"/>
    <property type="match status" value="1"/>
</dbReference>
<feature type="compositionally biased region" description="Polar residues" evidence="4">
    <location>
        <begin position="122"/>
        <end position="140"/>
    </location>
</feature>
<dbReference type="GO" id="GO:0042302">
    <property type="term" value="F:structural constituent of cuticle"/>
    <property type="evidence" value="ECO:0007669"/>
    <property type="project" value="UniProtKB-UniRule"/>
</dbReference>
<feature type="compositionally biased region" description="Polar residues" evidence="4">
    <location>
        <begin position="501"/>
        <end position="523"/>
    </location>
</feature>
<keyword evidence="1 3" id="KW-0193">Cuticle</keyword>
<evidence type="ECO:0000256" key="5">
    <source>
        <dbReference type="SAM" id="SignalP"/>
    </source>
</evidence>